<dbReference type="Proteomes" id="UP000050525">
    <property type="component" value="Unassembled WGS sequence"/>
</dbReference>
<dbReference type="STRING" id="8496.A0A151PI19"/>
<evidence type="ECO:0000313" key="2">
    <source>
        <dbReference type="EMBL" id="KYO48643.1"/>
    </source>
</evidence>
<gene>
    <name evidence="2" type="ORF">Y1Q_0004044</name>
</gene>
<dbReference type="AlphaFoldDB" id="A0A151PI19"/>
<proteinExistence type="predicted"/>
<feature type="domain" description="PH" evidence="1">
    <location>
        <begin position="22"/>
        <end position="118"/>
    </location>
</feature>
<reference evidence="2 3" key="1">
    <citation type="journal article" date="2012" name="Genome Biol.">
        <title>Sequencing three crocodilian genomes to illuminate the evolution of archosaurs and amniotes.</title>
        <authorList>
            <person name="St John J.A."/>
            <person name="Braun E.L."/>
            <person name="Isberg S.R."/>
            <person name="Miles L.G."/>
            <person name="Chong A.Y."/>
            <person name="Gongora J."/>
            <person name="Dalzell P."/>
            <person name="Moran C."/>
            <person name="Bed'hom B."/>
            <person name="Abzhanov A."/>
            <person name="Burgess S.C."/>
            <person name="Cooksey A.M."/>
            <person name="Castoe T.A."/>
            <person name="Crawford N.G."/>
            <person name="Densmore L.D."/>
            <person name="Drew J.C."/>
            <person name="Edwards S.V."/>
            <person name="Faircloth B.C."/>
            <person name="Fujita M.K."/>
            <person name="Greenwold M.J."/>
            <person name="Hoffmann F.G."/>
            <person name="Howard J.M."/>
            <person name="Iguchi T."/>
            <person name="Janes D.E."/>
            <person name="Khan S.Y."/>
            <person name="Kohno S."/>
            <person name="de Koning A.J."/>
            <person name="Lance S.L."/>
            <person name="McCarthy F.M."/>
            <person name="McCormack J.E."/>
            <person name="Merchant M.E."/>
            <person name="Peterson D.G."/>
            <person name="Pollock D.D."/>
            <person name="Pourmand N."/>
            <person name="Raney B.J."/>
            <person name="Roessler K.A."/>
            <person name="Sanford J.R."/>
            <person name="Sawyer R.H."/>
            <person name="Schmidt C.J."/>
            <person name="Triplett E.W."/>
            <person name="Tuberville T.D."/>
            <person name="Venegas-Anaya M."/>
            <person name="Howard J.T."/>
            <person name="Jarvis E.D."/>
            <person name="Guillette L.J.Jr."/>
            <person name="Glenn T.C."/>
            <person name="Green R.E."/>
            <person name="Ray D.A."/>
        </authorList>
    </citation>
    <scope>NUCLEOTIDE SEQUENCE [LARGE SCALE GENOMIC DNA]</scope>
    <source>
        <strain evidence="2">KSC_2009_1</strain>
    </source>
</reference>
<keyword evidence="3" id="KW-1185">Reference proteome</keyword>
<name>A0A151PI19_ALLMI</name>
<dbReference type="SUPFAM" id="SSF50729">
    <property type="entry name" value="PH domain-like"/>
    <property type="match status" value="1"/>
</dbReference>
<evidence type="ECO:0000259" key="1">
    <source>
        <dbReference type="PROSITE" id="PS50003"/>
    </source>
</evidence>
<dbReference type="InterPro" id="IPR011993">
    <property type="entry name" value="PH-like_dom_sf"/>
</dbReference>
<protein>
    <recommendedName>
        <fullName evidence="1">PH domain-containing protein</fullName>
    </recommendedName>
</protein>
<dbReference type="Pfam" id="PF00169">
    <property type="entry name" value="PH"/>
    <property type="match status" value="1"/>
</dbReference>
<sequence>MQKSVRCNEGHALFLAALARKEGAKRGFLSKKTAETSRWHEKWFALYQNLLFYFEGEQSARPAGMYLLEGCSCERAPAPKAAAAASARDPALDKQILHISAGSAMSLGKCQNTCNLNL</sequence>
<dbReference type="EMBL" id="AKHW03000179">
    <property type="protein sequence ID" value="KYO48643.1"/>
    <property type="molecule type" value="Genomic_DNA"/>
</dbReference>
<organism evidence="2 3">
    <name type="scientific">Alligator mississippiensis</name>
    <name type="common">American alligator</name>
    <dbReference type="NCBI Taxonomy" id="8496"/>
    <lineage>
        <taxon>Eukaryota</taxon>
        <taxon>Metazoa</taxon>
        <taxon>Chordata</taxon>
        <taxon>Craniata</taxon>
        <taxon>Vertebrata</taxon>
        <taxon>Euteleostomi</taxon>
        <taxon>Archelosauria</taxon>
        <taxon>Archosauria</taxon>
        <taxon>Crocodylia</taxon>
        <taxon>Alligatoridae</taxon>
        <taxon>Alligatorinae</taxon>
        <taxon>Alligator</taxon>
    </lineage>
</organism>
<dbReference type="Gene3D" id="2.30.29.30">
    <property type="entry name" value="Pleckstrin-homology domain (PH domain)/Phosphotyrosine-binding domain (PTB)"/>
    <property type="match status" value="1"/>
</dbReference>
<comment type="caution">
    <text evidence="2">The sequence shown here is derived from an EMBL/GenBank/DDBJ whole genome shotgun (WGS) entry which is preliminary data.</text>
</comment>
<dbReference type="InterPro" id="IPR001849">
    <property type="entry name" value="PH_domain"/>
</dbReference>
<dbReference type="PROSITE" id="PS50003">
    <property type="entry name" value="PH_DOMAIN"/>
    <property type="match status" value="1"/>
</dbReference>
<evidence type="ECO:0000313" key="3">
    <source>
        <dbReference type="Proteomes" id="UP000050525"/>
    </source>
</evidence>
<accession>A0A151PI19</accession>
<dbReference type="eggNOG" id="KOG3417">
    <property type="taxonomic scope" value="Eukaryota"/>
</dbReference>